<sequence>MQRSAAKMKALAGKPTEQAALLDQWIDSHTRQVPMKNSVVQNLGPTGEGLSWWQGALANSVTPALMGPAAAQDLTTGHTRKLSEAHTGLGFSLSPMPVGLKTTVTRDALDLSNHAAAVLKAMLGAVAAKDRHAVAAAYAKRNGGKTLSAALGELILDANVRGPLMALVPPPVNEETLTLDAFLEQIAVGLVYSNQSAAEMNADTLDERRHSNPAALLSHFGYTAGPLILGRWGLQMRVFTPKAKGRWQTPIVAFRGTEGVQFDVQGKAAAAKAKADGGSMQAQAAARRGGIEGTVDTVIGDASPTQIGWLQVQPNQDLIEANLARVKGKAISTGHSLGGAIAQLVPALYPAEFDQVVTFQAANIDKAMVDKMRAYNGGKGQADPVTARHYRIDGDVVPTAGEKPLDGQIYYFDRVSRDKGSGKPFTNDAAMNASAGHVTPMLSTYLRGQRTLSPDLQEIVDNGLKDEATLSAKPGQKVQEVKTVFGGSYATAQDPRIVTEGNRKLATGKLHLVPGTDPFEEVVYANIAYNTLLSHIENLAADRSIKTFEQFKTRAEPLLSGTAPLPLDPDDVTLSKVLNMDHTETDYEARPIVGYPGTMPAFPAKYAPIKSYFDNGVPISPDVRVQVRSQLEIIWRAWRG</sequence>
<keyword evidence="2" id="KW-1185">Reference proteome</keyword>
<gene>
    <name evidence="1" type="ORF">C8263_17750</name>
</gene>
<dbReference type="SUPFAM" id="SSF53474">
    <property type="entry name" value="alpha/beta-Hydrolases"/>
    <property type="match status" value="1"/>
</dbReference>
<reference evidence="1 2" key="1">
    <citation type="submission" date="2018-03" db="EMBL/GenBank/DDBJ databases">
        <title>Draft genome of Deinococcus sp. OD32.</title>
        <authorList>
            <person name="Wang X.-P."/>
            <person name="Du Z.-J."/>
        </authorList>
    </citation>
    <scope>NUCLEOTIDE SEQUENCE [LARGE SCALE GENOMIC DNA]</scope>
    <source>
        <strain evidence="1 2">OD32</strain>
    </source>
</reference>
<dbReference type="InterPro" id="IPR029058">
    <property type="entry name" value="AB_hydrolase_fold"/>
</dbReference>
<evidence type="ECO:0000313" key="1">
    <source>
        <dbReference type="EMBL" id="PTA66480.1"/>
    </source>
</evidence>
<dbReference type="Proteomes" id="UP000240317">
    <property type="component" value="Unassembled WGS sequence"/>
</dbReference>
<name>A0A2T3W3K3_9DEIO</name>
<accession>A0A2T3W3K3</accession>
<dbReference type="EMBL" id="PYSV01000030">
    <property type="protein sequence ID" value="PTA66480.1"/>
    <property type="molecule type" value="Genomic_DNA"/>
</dbReference>
<dbReference type="AlphaFoldDB" id="A0A2T3W3K3"/>
<comment type="caution">
    <text evidence="1">The sequence shown here is derived from an EMBL/GenBank/DDBJ whole genome shotgun (WGS) entry which is preliminary data.</text>
</comment>
<organism evidence="1 2">
    <name type="scientific">Deinococcus arcticus</name>
    <dbReference type="NCBI Taxonomy" id="2136176"/>
    <lineage>
        <taxon>Bacteria</taxon>
        <taxon>Thermotogati</taxon>
        <taxon>Deinococcota</taxon>
        <taxon>Deinococci</taxon>
        <taxon>Deinococcales</taxon>
        <taxon>Deinococcaceae</taxon>
        <taxon>Deinococcus</taxon>
    </lineage>
</organism>
<evidence type="ECO:0008006" key="3">
    <source>
        <dbReference type="Google" id="ProtNLM"/>
    </source>
</evidence>
<proteinExistence type="predicted"/>
<evidence type="ECO:0000313" key="2">
    <source>
        <dbReference type="Proteomes" id="UP000240317"/>
    </source>
</evidence>
<dbReference type="Gene3D" id="3.40.50.1820">
    <property type="entry name" value="alpha/beta hydrolase"/>
    <property type="match status" value="1"/>
</dbReference>
<protein>
    <recommendedName>
        <fullName evidence="3">Fungal lipase-like domain-containing protein</fullName>
    </recommendedName>
</protein>